<dbReference type="InterPro" id="IPR013320">
    <property type="entry name" value="ConA-like_dom_sf"/>
</dbReference>
<accession>A0ABT7VA24</accession>
<comment type="caution">
    <text evidence="2">The sequence shown here is derived from an EMBL/GenBank/DDBJ whole genome shotgun (WGS) entry which is preliminary data.</text>
</comment>
<organism evidence="2 3">
    <name type="scientific">Enorma phocaeensis</name>
    <dbReference type="NCBI Taxonomy" id="1871019"/>
    <lineage>
        <taxon>Bacteria</taxon>
        <taxon>Bacillati</taxon>
        <taxon>Actinomycetota</taxon>
        <taxon>Coriobacteriia</taxon>
        <taxon>Coriobacteriales</taxon>
        <taxon>Coriobacteriaceae</taxon>
        <taxon>Enorma</taxon>
    </lineage>
</organism>
<dbReference type="InterPro" id="IPR013189">
    <property type="entry name" value="Glyco_hydro_32_C"/>
</dbReference>
<gene>
    <name evidence="2" type="ORF">QUW28_07640</name>
</gene>
<dbReference type="Pfam" id="PF08244">
    <property type="entry name" value="Glyco_hydro_32C"/>
    <property type="match status" value="1"/>
</dbReference>
<proteinExistence type="predicted"/>
<feature type="domain" description="Glycosyl hydrolase family 32 C-terminal" evidence="1">
    <location>
        <begin position="16"/>
        <end position="50"/>
    </location>
</feature>
<sequence>MQHAVGPDADDADDTARALRVPVDASAVEVYASGGRDVLSTRWFPVAEELSVALHGSCAAGHVWAMGDGMAGTY</sequence>
<dbReference type="Gene3D" id="2.60.120.560">
    <property type="entry name" value="Exo-inulinase, domain 1"/>
    <property type="match status" value="1"/>
</dbReference>
<dbReference type="EMBL" id="JAUDDZ010000010">
    <property type="protein sequence ID" value="MDM8275361.1"/>
    <property type="molecule type" value="Genomic_DNA"/>
</dbReference>
<evidence type="ECO:0000259" key="1">
    <source>
        <dbReference type="Pfam" id="PF08244"/>
    </source>
</evidence>
<protein>
    <submittedName>
        <fullName evidence="2">GH32 C-terminal domain-containing protein</fullName>
    </submittedName>
</protein>
<reference evidence="3" key="1">
    <citation type="submission" date="2023-06" db="EMBL/GenBank/DDBJ databases">
        <title>Identification and characterization of horizontal gene transfer across gut microbiota members of farm animals based on homology search.</title>
        <authorList>
            <person name="Zeman M."/>
            <person name="Kubasova T."/>
            <person name="Jahodarova E."/>
            <person name="Nykrynova M."/>
            <person name="Rychlik I."/>
        </authorList>
    </citation>
    <scope>NUCLEOTIDE SEQUENCE [LARGE SCALE GENOMIC DNA]</scope>
    <source>
        <strain evidence="3">154_Feed</strain>
    </source>
</reference>
<dbReference type="Proteomes" id="UP001529421">
    <property type="component" value="Unassembled WGS sequence"/>
</dbReference>
<name>A0ABT7VA24_9ACTN</name>
<keyword evidence="3" id="KW-1185">Reference proteome</keyword>
<evidence type="ECO:0000313" key="3">
    <source>
        <dbReference type="Proteomes" id="UP001529421"/>
    </source>
</evidence>
<evidence type="ECO:0000313" key="2">
    <source>
        <dbReference type="EMBL" id="MDM8275361.1"/>
    </source>
</evidence>
<dbReference type="SUPFAM" id="SSF49899">
    <property type="entry name" value="Concanavalin A-like lectins/glucanases"/>
    <property type="match status" value="1"/>
</dbReference>